<comment type="cofactor">
    <cofactor evidence="1">
        <name>Mg(2+)</name>
        <dbReference type="ChEBI" id="CHEBI:18420"/>
    </cofactor>
</comment>
<dbReference type="Gene3D" id="2.60.200.40">
    <property type="match status" value="1"/>
</dbReference>
<evidence type="ECO:0000256" key="5">
    <source>
        <dbReference type="ARBA" id="ARBA00022842"/>
    </source>
</evidence>
<evidence type="ECO:0000256" key="4">
    <source>
        <dbReference type="ARBA" id="ARBA00022723"/>
    </source>
</evidence>
<keyword evidence="5" id="KW-0460">Magnesium</keyword>
<dbReference type="GO" id="GO:0004143">
    <property type="term" value="F:ATP-dependent diacylglycerol kinase activity"/>
    <property type="evidence" value="ECO:0007669"/>
    <property type="project" value="TreeGrafter"/>
</dbReference>
<dbReference type="GO" id="GO:0046872">
    <property type="term" value="F:metal ion binding"/>
    <property type="evidence" value="ECO:0007669"/>
    <property type="project" value="UniProtKB-KW"/>
</dbReference>
<evidence type="ECO:0000256" key="2">
    <source>
        <dbReference type="ARBA" id="ARBA00005983"/>
    </source>
</evidence>
<keyword evidence="8" id="KW-1208">Phospholipid metabolism</keyword>
<evidence type="ECO:0000313" key="10">
    <source>
        <dbReference type="EMBL" id="SFR97745.1"/>
    </source>
</evidence>
<comment type="similarity">
    <text evidence="2">Belongs to the diacylglycerol/lipid kinase family.</text>
</comment>
<proteinExistence type="inferred from homology"/>
<keyword evidence="11" id="KW-1185">Reference proteome</keyword>
<dbReference type="Gene3D" id="3.40.50.10330">
    <property type="entry name" value="Probable inorganic polyphosphate/atp-NAD kinase, domain 1"/>
    <property type="match status" value="1"/>
</dbReference>
<evidence type="ECO:0000256" key="1">
    <source>
        <dbReference type="ARBA" id="ARBA00001946"/>
    </source>
</evidence>
<keyword evidence="3" id="KW-0444">Lipid biosynthesis</keyword>
<sequence length="299" mass="33415">MKKVLFVMNPKSGKATIKNALFEILDLFTKNNFITTVYATQKSKDAIEIIEKVGEEYELIVCSGGDGTLDEVVTGILNAKLNTPIGYIPAGSTNDFAKSLGIPSRKMEAAKLIVHGKEFQCDIGVFNQSYFVYIAAFGIFTDVSYSTPQSTKNLIGHMAYLLEGVKSLSLLQSYHLIVEHDEEVIEDDFIFGMITNSISVGGFKSFRGQKVQFDDGLFEVLLIRMPKNPLELQSILGALILNDINKDYMCFFKTSELTIHSEQEVSWTLDGEFGGLHKTVLIQNKQKEITILRNMDLHT</sequence>
<keyword evidence="6" id="KW-0443">Lipid metabolism</keyword>
<dbReference type="InterPro" id="IPR017438">
    <property type="entry name" value="ATP-NAD_kinase_N"/>
</dbReference>
<dbReference type="AlphaFoldDB" id="A0A1I6L2R1"/>
<gene>
    <name evidence="10" type="ORF">SAMN05661086_03028</name>
</gene>
<dbReference type="InterPro" id="IPR005218">
    <property type="entry name" value="Diacylglycerol/lipid_kinase"/>
</dbReference>
<dbReference type="Proteomes" id="UP000199659">
    <property type="component" value="Unassembled WGS sequence"/>
</dbReference>
<protein>
    <submittedName>
        <fullName evidence="10">Lipid kinase, YegS/Rv2252/BmrU family</fullName>
    </submittedName>
</protein>
<dbReference type="OrthoDB" id="142078at2"/>
<name>A0A1I6L2R1_9FIRM</name>
<reference evidence="10 11" key="1">
    <citation type="submission" date="2016-10" db="EMBL/GenBank/DDBJ databases">
        <authorList>
            <person name="de Groot N.N."/>
        </authorList>
    </citation>
    <scope>NUCLEOTIDE SEQUENCE [LARGE SCALE GENOMIC DNA]</scope>
    <source>
        <strain evidence="10 11">743A</strain>
    </source>
</reference>
<accession>A0A1I6L2R1</accession>
<dbReference type="GO" id="GO:0008654">
    <property type="term" value="P:phospholipid biosynthetic process"/>
    <property type="evidence" value="ECO:0007669"/>
    <property type="project" value="UniProtKB-KW"/>
</dbReference>
<dbReference type="SMART" id="SM00046">
    <property type="entry name" value="DAGKc"/>
    <property type="match status" value="1"/>
</dbReference>
<keyword evidence="4" id="KW-0479">Metal-binding</keyword>
<dbReference type="InterPro" id="IPR050187">
    <property type="entry name" value="Lipid_Phosphate_FormReg"/>
</dbReference>
<dbReference type="RefSeq" id="WP_092562510.1">
    <property type="nucleotide sequence ID" value="NZ_FOYZ01000012.1"/>
</dbReference>
<dbReference type="InterPro" id="IPR016064">
    <property type="entry name" value="NAD/diacylglycerol_kinase_sf"/>
</dbReference>
<dbReference type="SUPFAM" id="SSF111331">
    <property type="entry name" value="NAD kinase/diacylglycerol kinase-like"/>
    <property type="match status" value="1"/>
</dbReference>
<dbReference type="PROSITE" id="PS50146">
    <property type="entry name" value="DAGK"/>
    <property type="match status" value="1"/>
</dbReference>
<evidence type="ECO:0000256" key="3">
    <source>
        <dbReference type="ARBA" id="ARBA00022516"/>
    </source>
</evidence>
<keyword evidence="7" id="KW-0594">Phospholipid biosynthesis</keyword>
<dbReference type="PANTHER" id="PTHR12358">
    <property type="entry name" value="SPHINGOSINE KINASE"/>
    <property type="match status" value="1"/>
</dbReference>
<dbReference type="STRING" id="37658.SAMN05661086_03028"/>
<evidence type="ECO:0000256" key="6">
    <source>
        <dbReference type="ARBA" id="ARBA00023098"/>
    </source>
</evidence>
<dbReference type="GO" id="GO:0005524">
    <property type="term" value="F:ATP binding"/>
    <property type="evidence" value="ECO:0007669"/>
    <property type="project" value="InterPro"/>
</dbReference>
<evidence type="ECO:0000256" key="7">
    <source>
        <dbReference type="ARBA" id="ARBA00023209"/>
    </source>
</evidence>
<dbReference type="GO" id="GO:0005886">
    <property type="term" value="C:plasma membrane"/>
    <property type="evidence" value="ECO:0007669"/>
    <property type="project" value="TreeGrafter"/>
</dbReference>
<evidence type="ECO:0000313" key="11">
    <source>
        <dbReference type="Proteomes" id="UP000199659"/>
    </source>
</evidence>
<evidence type="ECO:0000259" key="9">
    <source>
        <dbReference type="PROSITE" id="PS50146"/>
    </source>
</evidence>
<dbReference type="Pfam" id="PF00781">
    <property type="entry name" value="DAGK_cat"/>
    <property type="match status" value="1"/>
</dbReference>
<evidence type="ECO:0000256" key="8">
    <source>
        <dbReference type="ARBA" id="ARBA00023264"/>
    </source>
</evidence>
<keyword evidence="10" id="KW-0418">Kinase</keyword>
<dbReference type="EMBL" id="FOYZ01000012">
    <property type="protein sequence ID" value="SFR97745.1"/>
    <property type="molecule type" value="Genomic_DNA"/>
</dbReference>
<feature type="domain" description="DAGKc" evidence="9">
    <location>
        <begin position="1"/>
        <end position="130"/>
    </location>
</feature>
<dbReference type="NCBIfam" id="TIGR00147">
    <property type="entry name" value="YegS/Rv2252/BmrU family lipid kinase"/>
    <property type="match status" value="1"/>
</dbReference>
<organism evidence="10 11">
    <name type="scientific">Anaeromicropila populeti</name>
    <dbReference type="NCBI Taxonomy" id="37658"/>
    <lineage>
        <taxon>Bacteria</taxon>
        <taxon>Bacillati</taxon>
        <taxon>Bacillota</taxon>
        <taxon>Clostridia</taxon>
        <taxon>Lachnospirales</taxon>
        <taxon>Lachnospiraceae</taxon>
        <taxon>Anaeromicropila</taxon>
    </lineage>
</organism>
<dbReference type="InterPro" id="IPR001206">
    <property type="entry name" value="Diacylglycerol_kinase_cat_dom"/>
</dbReference>
<keyword evidence="10" id="KW-0808">Transferase</keyword>
<dbReference type="PANTHER" id="PTHR12358:SF106">
    <property type="entry name" value="LIPID KINASE YEGS"/>
    <property type="match status" value="1"/>
</dbReference>